<accession>A0ABS4T7S1</accession>
<proteinExistence type="predicted"/>
<gene>
    <name evidence="1" type="ORF">JOF56_000844</name>
</gene>
<dbReference type="Proteomes" id="UP001519332">
    <property type="component" value="Unassembled WGS sequence"/>
</dbReference>
<evidence type="ECO:0000313" key="2">
    <source>
        <dbReference type="Proteomes" id="UP001519332"/>
    </source>
</evidence>
<comment type="caution">
    <text evidence="1">The sequence shown here is derived from an EMBL/GenBank/DDBJ whole genome shotgun (WGS) entry which is preliminary data.</text>
</comment>
<sequence length="117" mass="13719">MSLHPPIVKVVPHLDAPWKIITDKHSYKSLLVRQGTPISEHLVNMINDIYNERRHRDQLRRLIEADNPRWQPAPRPRAELAGLELVELKEMFAGRSWSGIYRMTRYSIRLDGSPQEN</sequence>
<dbReference type="RefSeq" id="WP_209634632.1">
    <property type="nucleotide sequence ID" value="NZ_JAGINW010000001.1"/>
</dbReference>
<organism evidence="1 2">
    <name type="scientific">Kibdelosporangium banguiense</name>
    <dbReference type="NCBI Taxonomy" id="1365924"/>
    <lineage>
        <taxon>Bacteria</taxon>
        <taxon>Bacillati</taxon>
        <taxon>Actinomycetota</taxon>
        <taxon>Actinomycetes</taxon>
        <taxon>Pseudonocardiales</taxon>
        <taxon>Pseudonocardiaceae</taxon>
        <taxon>Kibdelosporangium</taxon>
    </lineage>
</organism>
<keyword evidence="2" id="KW-1185">Reference proteome</keyword>
<evidence type="ECO:0000313" key="1">
    <source>
        <dbReference type="EMBL" id="MBP2320459.1"/>
    </source>
</evidence>
<protein>
    <submittedName>
        <fullName evidence="1">Uncharacterized protein</fullName>
    </submittedName>
</protein>
<name>A0ABS4T7S1_9PSEU</name>
<reference evidence="1 2" key="1">
    <citation type="submission" date="2021-03" db="EMBL/GenBank/DDBJ databases">
        <title>Sequencing the genomes of 1000 actinobacteria strains.</title>
        <authorList>
            <person name="Klenk H.-P."/>
        </authorList>
    </citation>
    <scope>NUCLEOTIDE SEQUENCE [LARGE SCALE GENOMIC DNA]</scope>
    <source>
        <strain evidence="1 2">DSM 46670</strain>
    </source>
</reference>
<dbReference type="EMBL" id="JAGINW010000001">
    <property type="protein sequence ID" value="MBP2320459.1"/>
    <property type="molecule type" value="Genomic_DNA"/>
</dbReference>